<gene>
    <name evidence="1" type="ORF">LCGC14_0785190</name>
</gene>
<dbReference type="AlphaFoldDB" id="A0A0F9T1C9"/>
<organism evidence="1">
    <name type="scientific">marine sediment metagenome</name>
    <dbReference type="NCBI Taxonomy" id="412755"/>
    <lineage>
        <taxon>unclassified sequences</taxon>
        <taxon>metagenomes</taxon>
        <taxon>ecological metagenomes</taxon>
    </lineage>
</organism>
<protein>
    <submittedName>
        <fullName evidence="1">Uncharacterized protein</fullName>
    </submittedName>
</protein>
<name>A0A0F9T1C9_9ZZZZ</name>
<proteinExistence type="predicted"/>
<accession>A0A0F9T1C9</accession>
<sequence length="199" mass="22581">MFFNFKAKKMLSESKRVVSNLLQNKGFSSSKSDEAANFLVSSVYDAIPSTIENRTIGTTTVIFLALEYGLDSFESEEIYFDLINGQFMYIALENEELNENEYMILNNLYMKLSEDHVNIGGLKGLYKIAKKKSRLNFDDWYSKVKSLALRIDGTSVVEVNGLNILDLLDDSPARQAYDDGLECDEYARILAENFETPAI</sequence>
<reference evidence="1" key="1">
    <citation type="journal article" date="2015" name="Nature">
        <title>Complex archaea that bridge the gap between prokaryotes and eukaryotes.</title>
        <authorList>
            <person name="Spang A."/>
            <person name="Saw J.H."/>
            <person name="Jorgensen S.L."/>
            <person name="Zaremba-Niedzwiedzka K."/>
            <person name="Martijn J."/>
            <person name="Lind A.E."/>
            <person name="van Eijk R."/>
            <person name="Schleper C."/>
            <person name="Guy L."/>
            <person name="Ettema T.J."/>
        </authorList>
    </citation>
    <scope>NUCLEOTIDE SEQUENCE</scope>
</reference>
<comment type="caution">
    <text evidence="1">The sequence shown here is derived from an EMBL/GenBank/DDBJ whole genome shotgun (WGS) entry which is preliminary data.</text>
</comment>
<dbReference type="EMBL" id="LAZR01002049">
    <property type="protein sequence ID" value="KKN35278.1"/>
    <property type="molecule type" value="Genomic_DNA"/>
</dbReference>
<evidence type="ECO:0000313" key="1">
    <source>
        <dbReference type="EMBL" id="KKN35278.1"/>
    </source>
</evidence>